<accession>A0ABD1L1Q8</accession>
<feature type="chain" id="PRO_5044893532" description="Protein kinase domain-containing protein" evidence="10">
    <location>
        <begin position="24"/>
        <end position="683"/>
    </location>
</feature>
<keyword evidence="13" id="KW-1185">Reference proteome</keyword>
<gene>
    <name evidence="12" type="ORF">Fmac_031333</name>
</gene>
<dbReference type="Proteomes" id="UP001603857">
    <property type="component" value="Unassembled WGS sequence"/>
</dbReference>
<dbReference type="Gene3D" id="1.10.510.10">
    <property type="entry name" value="Transferase(Phosphotransferase) domain 1"/>
    <property type="match status" value="1"/>
</dbReference>
<evidence type="ECO:0000256" key="7">
    <source>
        <dbReference type="ARBA" id="ARBA00046288"/>
    </source>
</evidence>
<keyword evidence="2 9" id="KW-0812">Transmembrane</keyword>
<dbReference type="EMBL" id="JBGMDY010000011">
    <property type="protein sequence ID" value="KAL2317457.1"/>
    <property type="molecule type" value="Genomic_DNA"/>
</dbReference>
<evidence type="ECO:0000256" key="5">
    <source>
        <dbReference type="ARBA" id="ARBA00022989"/>
    </source>
</evidence>
<evidence type="ECO:0000256" key="8">
    <source>
        <dbReference type="SAM" id="MobiDB-lite"/>
    </source>
</evidence>
<comment type="caution">
    <text evidence="12">The sequence shown here is derived from an EMBL/GenBank/DDBJ whole genome shotgun (WGS) entry which is preliminary data.</text>
</comment>
<evidence type="ECO:0000256" key="1">
    <source>
        <dbReference type="ARBA" id="ARBA00022614"/>
    </source>
</evidence>
<evidence type="ECO:0000313" key="12">
    <source>
        <dbReference type="EMBL" id="KAL2317457.1"/>
    </source>
</evidence>
<dbReference type="FunFam" id="3.80.10.10:FF:000129">
    <property type="entry name" value="Leucine-rich repeat receptor-like kinase"/>
    <property type="match status" value="1"/>
</dbReference>
<feature type="compositionally biased region" description="Low complexity" evidence="8">
    <location>
        <begin position="246"/>
        <end position="277"/>
    </location>
</feature>
<dbReference type="InterPro" id="IPR000719">
    <property type="entry name" value="Prot_kinase_dom"/>
</dbReference>
<dbReference type="InterPro" id="IPR001245">
    <property type="entry name" value="Ser-Thr/Tyr_kinase_cat_dom"/>
</dbReference>
<keyword evidence="6 9" id="KW-0472">Membrane</keyword>
<dbReference type="InterPro" id="IPR032675">
    <property type="entry name" value="LRR_dom_sf"/>
</dbReference>
<dbReference type="Gene3D" id="3.30.200.20">
    <property type="entry name" value="Phosphorylase Kinase, domain 1"/>
    <property type="match status" value="1"/>
</dbReference>
<dbReference type="PANTHER" id="PTHR46084">
    <property type="entry name" value="PROTEIN MALE DISCOVERER 2"/>
    <property type="match status" value="1"/>
</dbReference>
<evidence type="ECO:0000256" key="9">
    <source>
        <dbReference type="SAM" id="Phobius"/>
    </source>
</evidence>
<sequence length="683" mass="75313">MRETLKVLVAVLTLLLAMREKQSTCWTVESQGMALAALRERVVRDPLGALSSWSGQGHDPCSSWFGVHCSRGYVRALNLKDLCLEGTLAPEIGKLAHIKSIILRNNSLSGEIPKEILHLEELEVLDLGYNNFSGPLPFDHGNMPTLTALLLDNNYYLDNLNPQLKMISGSHANERQLTSATTRESFVDIGRCNSRHIGQHGNITHTRQLLMLPNAANTPRVQGDVNQGKLKQSASHFPSSLPPDFVPFSSSPSESPSYSPSPSPSGSFSTPSPSASPIMSPTPDISPPASTPLTVSTPPEINWDSAPSPTPFSNQGNTYSSNPMHHSAIMWSAVGGFSLLVLVSATIFACFQTRRVVAVKPWSTGLSGQLQKAFVKGVPSLKRGELEAACEYFSNIIGSLPDGTVYKGTLSSGVEIAVVSSAVITAQNWSKSMEAKFRKKIATLSRVNHRNFVNLIGYCEENKPFSRMMVFEYAPNGTLFEHLHIREAEELNWTMRTRIAMGIAYCLEYMHGLKPSIAHRNLHSSFIYLTEDYAAKISDLSLWNYTCATKNGSATRQLLETSSADTKDNVYSFGIILFELITGRIPHVGDNDLLEDWAAEYVRWGKSLRDVVDPRLNSLREEQIQEWSEVIRNCVHPDSEKRPTMKEVTTKLKEITAMGPDGANPKASPLWWAEMAITSTDSS</sequence>
<dbReference type="AlphaFoldDB" id="A0ABD1L1Q8"/>
<evidence type="ECO:0000256" key="6">
    <source>
        <dbReference type="ARBA" id="ARBA00023136"/>
    </source>
</evidence>
<keyword evidence="5 9" id="KW-1133">Transmembrane helix</keyword>
<evidence type="ECO:0000256" key="10">
    <source>
        <dbReference type="SAM" id="SignalP"/>
    </source>
</evidence>
<dbReference type="SUPFAM" id="SSF56112">
    <property type="entry name" value="Protein kinase-like (PK-like)"/>
    <property type="match status" value="1"/>
</dbReference>
<protein>
    <recommendedName>
        <fullName evidence="11">Protein kinase domain-containing protein</fullName>
    </recommendedName>
</protein>
<dbReference type="PROSITE" id="PS50011">
    <property type="entry name" value="PROTEIN_KINASE_DOM"/>
    <property type="match status" value="1"/>
</dbReference>
<dbReference type="Gene3D" id="3.80.10.10">
    <property type="entry name" value="Ribonuclease Inhibitor"/>
    <property type="match status" value="1"/>
</dbReference>
<dbReference type="SUPFAM" id="SSF52058">
    <property type="entry name" value="L domain-like"/>
    <property type="match status" value="1"/>
</dbReference>
<keyword evidence="1" id="KW-0433">Leucine-rich repeat</keyword>
<feature type="signal peptide" evidence="10">
    <location>
        <begin position="1"/>
        <end position="23"/>
    </location>
</feature>
<feature type="transmembrane region" description="Helical" evidence="9">
    <location>
        <begin position="328"/>
        <end position="351"/>
    </location>
</feature>
<reference evidence="12 13" key="1">
    <citation type="submission" date="2024-08" db="EMBL/GenBank/DDBJ databases">
        <title>Insights into the chromosomal genome structure of Flemingia macrophylla.</title>
        <authorList>
            <person name="Ding Y."/>
            <person name="Zhao Y."/>
            <person name="Bi W."/>
            <person name="Wu M."/>
            <person name="Zhao G."/>
            <person name="Gong Y."/>
            <person name="Li W."/>
            <person name="Zhang P."/>
        </authorList>
    </citation>
    <scope>NUCLEOTIDE SEQUENCE [LARGE SCALE GENOMIC DNA]</scope>
    <source>
        <strain evidence="12">DYQJB</strain>
        <tissue evidence="12">Leaf</tissue>
    </source>
</reference>
<feature type="domain" description="Protein kinase" evidence="11">
    <location>
        <begin position="391"/>
        <end position="655"/>
    </location>
</feature>
<evidence type="ECO:0000256" key="3">
    <source>
        <dbReference type="ARBA" id="ARBA00022729"/>
    </source>
</evidence>
<dbReference type="FunFam" id="3.30.200.20:FF:000489">
    <property type="entry name" value="Inactive receptor-like serine/threonine-protein kinase"/>
    <property type="match status" value="1"/>
</dbReference>
<evidence type="ECO:0000313" key="13">
    <source>
        <dbReference type="Proteomes" id="UP001603857"/>
    </source>
</evidence>
<dbReference type="InterPro" id="IPR011009">
    <property type="entry name" value="Kinase-like_dom_sf"/>
</dbReference>
<dbReference type="Pfam" id="PF08263">
    <property type="entry name" value="LRRNT_2"/>
    <property type="match status" value="1"/>
</dbReference>
<organism evidence="12 13">
    <name type="scientific">Flemingia macrophylla</name>
    <dbReference type="NCBI Taxonomy" id="520843"/>
    <lineage>
        <taxon>Eukaryota</taxon>
        <taxon>Viridiplantae</taxon>
        <taxon>Streptophyta</taxon>
        <taxon>Embryophyta</taxon>
        <taxon>Tracheophyta</taxon>
        <taxon>Spermatophyta</taxon>
        <taxon>Magnoliopsida</taxon>
        <taxon>eudicotyledons</taxon>
        <taxon>Gunneridae</taxon>
        <taxon>Pentapetalae</taxon>
        <taxon>rosids</taxon>
        <taxon>fabids</taxon>
        <taxon>Fabales</taxon>
        <taxon>Fabaceae</taxon>
        <taxon>Papilionoideae</taxon>
        <taxon>50 kb inversion clade</taxon>
        <taxon>NPAAA clade</taxon>
        <taxon>indigoferoid/millettioid clade</taxon>
        <taxon>Phaseoleae</taxon>
        <taxon>Flemingia</taxon>
    </lineage>
</organism>
<dbReference type="PANTHER" id="PTHR46084:SF14">
    <property type="entry name" value="PROTEIN KINASE DOMAIN-CONTAINING PROTEIN"/>
    <property type="match status" value="1"/>
</dbReference>
<dbReference type="GO" id="GO:0012505">
    <property type="term" value="C:endomembrane system"/>
    <property type="evidence" value="ECO:0007669"/>
    <property type="project" value="UniProtKB-SubCell"/>
</dbReference>
<keyword evidence="3 10" id="KW-0732">Signal</keyword>
<name>A0ABD1L1Q8_9FABA</name>
<comment type="subcellular location">
    <subcellularLocation>
        <location evidence="7">Endomembrane system</location>
        <topology evidence="7">Single-pass type I membrane protein</topology>
    </subcellularLocation>
</comment>
<dbReference type="Pfam" id="PF07714">
    <property type="entry name" value="PK_Tyr_Ser-Thr"/>
    <property type="match status" value="1"/>
</dbReference>
<evidence type="ECO:0000256" key="4">
    <source>
        <dbReference type="ARBA" id="ARBA00022737"/>
    </source>
</evidence>
<feature type="compositionally biased region" description="Polar residues" evidence="8">
    <location>
        <begin position="291"/>
        <end position="318"/>
    </location>
</feature>
<keyword evidence="4" id="KW-0677">Repeat</keyword>
<evidence type="ECO:0000256" key="2">
    <source>
        <dbReference type="ARBA" id="ARBA00022692"/>
    </source>
</evidence>
<dbReference type="InterPro" id="IPR013210">
    <property type="entry name" value="LRR_N_plant-typ"/>
</dbReference>
<evidence type="ECO:0000259" key="11">
    <source>
        <dbReference type="PROSITE" id="PS50011"/>
    </source>
</evidence>
<proteinExistence type="predicted"/>
<feature type="region of interest" description="Disordered" evidence="8">
    <location>
        <begin position="218"/>
        <end position="318"/>
    </location>
</feature>